<sequence length="471" mass="50626">MFKQSTRPEESESRQPLLDDPAPHTLFTAGDDSDDDLEGTSALITPKTARGSHNVSFKEEVQLIPPPLRSTTSSREIRTSFQFEQDSDELDDDSVTELNRSRIGPNGVHDRRMPLLVGLFDSSASRRSLDASLPLHSANANGIVTIGEDTVDLDELAAKRTAGGGLIDSVANMANSILGAEPSRPGLPYAIRQAGFFAGLTLLIALSVVTDWTIRLIVINAKLSGGHSYIDIMSHCFGSSGRAAVSFFQFAFAFGGKSLSSAANSLNSLTLPPGMCAFGIIIGDTIPQVLRFVFPTLQTIPVLKLFANRQFIIAFCTICFSYPLSLYRDIHKLARASGLALVGMLIIVCSVFIEGPHVPQELKGSQEGKFSIIEPGIFQAIGVISFAFVALITCDLGVMLEITGGVSATTLAFIFPAACYIKLVDKRLPWHSRTKLPAVLCVLFGIVVMAISLFLALAKSWTPEGSAKICV</sequence>
<organism evidence="1 2">
    <name type="scientific">Psilocybe cubensis</name>
    <name type="common">Psychedelic mushroom</name>
    <name type="synonym">Stropharia cubensis</name>
    <dbReference type="NCBI Taxonomy" id="181762"/>
    <lineage>
        <taxon>Eukaryota</taxon>
        <taxon>Fungi</taxon>
        <taxon>Dikarya</taxon>
        <taxon>Basidiomycota</taxon>
        <taxon>Agaricomycotina</taxon>
        <taxon>Agaricomycetes</taxon>
        <taxon>Agaricomycetidae</taxon>
        <taxon>Agaricales</taxon>
        <taxon>Agaricineae</taxon>
        <taxon>Strophariaceae</taxon>
        <taxon>Psilocybe</taxon>
    </lineage>
</organism>
<reference evidence="1" key="1">
    <citation type="submission" date="2021-10" db="EMBL/GenBank/DDBJ databases">
        <title>Psilocybe cubensis genome.</title>
        <authorList>
            <person name="Mckernan K.J."/>
            <person name="Crawford S."/>
            <person name="Trippe A."/>
            <person name="Kane L.T."/>
            <person name="Mclaughlin S."/>
        </authorList>
    </citation>
    <scope>NUCLEOTIDE SEQUENCE</scope>
    <source>
        <strain evidence="1">MGC-MH-2018</strain>
    </source>
</reference>
<comment type="caution">
    <text evidence="1">The sequence shown here is derived from an EMBL/GenBank/DDBJ whole genome shotgun (WGS) entry which is preliminary data.</text>
</comment>
<gene>
    <name evidence="1" type="ORF">JR316_0002300</name>
</gene>
<proteinExistence type="predicted"/>
<dbReference type="EMBL" id="JAFIQS020000002">
    <property type="protein sequence ID" value="KAH9485392.1"/>
    <property type="molecule type" value="Genomic_DNA"/>
</dbReference>
<keyword evidence="2" id="KW-1185">Reference proteome</keyword>
<name>A0ACB8HCM1_PSICU</name>
<protein>
    <submittedName>
        <fullName evidence="1">Vacuolar amino acid transporter 2</fullName>
    </submittedName>
</protein>
<dbReference type="Proteomes" id="UP000664032">
    <property type="component" value="Unassembled WGS sequence"/>
</dbReference>
<evidence type="ECO:0000313" key="2">
    <source>
        <dbReference type="Proteomes" id="UP000664032"/>
    </source>
</evidence>
<evidence type="ECO:0000313" key="1">
    <source>
        <dbReference type="EMBL" id="KAH9485392.1"/>
    </source>
</evidence>
<accession>A0ACB8HCM1</accession>